<dbReference type="EMBL" id="QEKW01000006">
    <property type="protein sequence ID" value="PVZ09371.1"/>
    <property type="molecule type" value="Genomic_DNA"/>
</dbReference>
<evidence type="ECO:0000313" key="2">
    <source>
        <dbReference type="EMBL" id="PVZ09371.1"/>
    </source>
</evidence>
<dbReference type="GO" id="GO:0003824">
    <property type="term" value="F:catalytic activity"/>
    <property type="evidence" value="ECO:0007669"/>
    <property type="project" value="InterPro"/>
</dbReference>
<dbReference type="Proteomes" id="UP000245639">
    <property type="component" value="Unassembled WGS sequence"/>
</dbReference>
<dbReference type="OrthoDB" id="334507at2"/>
<keyword evidence="3" id="KW-1185">Reference proteome</keyword>
<proteinExistence type="predicted"/>
<dbReference type="AlphaFoldDB" id="A0A2U1FB07"/>
<dbReference type="InterPro" id="IPR000639">
    <property type="entry name" value="Epox_hydrolase-like"/>
</dbReference>
<dbReference type="InterPro" id="IPR029058">
    <property type="entry name" value="AB_hydrolase_fold"/>
</dbReference>
<dbReference type="Pfam" id="PF00561">
    <property type="entry name" value="Abhydrolase_1"/>
    <property type="match status" value="1"/>
</dbReference>
<organism evidence="2 3">
    <name type="scientific">Actinomycetospora cinnamomea</name>
    <dbReference type="NCBI Taxonomy" id="663609"/>
    <lineage>
        <taxon>Bacteria</taxon>
        <taxon>Bacillati</taxon>
        <taxon>Actinomycetota</taxon>
        <taxon>Actinomycetes</taxon>
        <taxon>Pseudonocardiales</taxon>
        <taxon>Pseudonocardiaceae</taxon>
        <taxon>Actinomycetospora</taxon>
    </lineage>
</organism>
<dbReference type="RefSeq" id="WP_116708581.1">
    <property type="nucleotide sequence ID" value="NZ_QEKW01000006.1"/>
</dbReference>
<dbReference type="GO" id="GO:0016020">
    <property type="term" value="C:membrane"/>
    <property type="evidence" value="ECO:0007669"/>
    <property type="project" value="TreeGrafter"/>
</dbReference>
<sequence>MPTDTATWRLRDRVDLPTGTIAVDVLGADRPGTPVVLTHGTPSWSYLWRRVAPTLATDRPVHVWDLPTYGDSTGAHPSVANHARTLDALVAHWELEAPVLVGHDIGAATVLRAHLVHGTPTSGLVVADAAVLPPWVTDGTQHVQDHLATYRRMPPYLFQAMVTAHFRTTVAGTLTDDVERAYLDRFAGPGGQQRYLDQVAGFTEDDTRDVVARLAEITVPVDVVWGAEDAWIPPSAADALRDAIPGARLHVVPAAGHFLTEDAPEAFLDVLAEVLP</sequence>
<dbReference type="InterPro" id="IPR000073">
    <property type="entry name" value="AB_hydrolase_1"/>
</dbReference>
<dbReference type="PANTHER" id="PTHR43798:SF33">
    <property type="entry name" value="HYDROLASE, PUTATIVE (AFU_ORTHOLOGUE AFUA_2G14860)-RELATED"/>
    <property type="match status" value="1"/>
</dbReference>
<protein>
    <submittedName>
        <fullName evidence="2">Pimeloyl-ACP methyl ester carboxylesterase</fullName>
    </submittedName>
</protein>
<name>A0A2U1FB07_9PSEU</name>
<dbReference type="Gene3D" id="3.40.50.1820">
    <property type="entry name" value="alpha/beta hydrolase"/>
    <property type="match status" value="1"/>
</dbReference>
<comment type="caution">
    <text evidence="2">The sequence shown here is derived from an EMBL/GenBank/DDBJ whole genome shotgun (WGS) entry which is preliminary data.</text>
</comment>
<dbReference type="PANTHER" id="PTHR43798">
    <property type="entry name" value="MONOACYLGLYCEROL LIPASE"/>
    <property type="match status" value="1"/>
</dbReference>
<gene>
    <name evidence="2" type="ORF">C8D89_10627</name>
</gene>
<evidence type="ECO:0000313" key="3">
    <source>
        <dbReference type="Proteomes" id="UP000245639"/>
    </source>
</evidence>
<feature type="domain" description="AB hydrolase-1" evidence="1">
    <location>
        <begin position="34"/>
        <end position="263"/>
    </location>
</feature>
<dbReference type="InterPro" id="IPR050266">
    <property type="entry name" value="AB_hydrolase_sf"/>
</dbReference>
<dbReference type="SUPFAM" id="SSF53474">
    <property type="entry name" value="alpha/beta-Hydrolases"/>
    <property type="match status" value="1"/>
</dbReference>
<reference evidence="2 3" key="1">
    <citation type="submission" date="2018-04" db="EMBL/GenBank/DDBJ databases">
        <title>Genomic Encyclopedia of Type Strains, Phase IV (KMG-IV): sequencing the most valuable type-strain genomes for metagenomic binning, comparative biology and taxonomic classification.</title>
        <authorList>
            <person name="Goeker M."/>
        </authorList>
    </citation>
    <scope>NUCLEOTIDE SEQUENCE [LARGE SCALE GENOMIC DNA]</scope>
    <source>
        <strain evidence="2 3">DSM 45771</strain>
    </source>
</reference>
<accession>A0A2U1FB07</accession>
<evidence type="ECO:0000259" key="1">
    <source>
        <dbReference type="Pfam" id="PF00561"/>
    </source>
</evidence>
<dbReference type="PRINTS" id="PR00412">
    <property type="entry name" value="EPOXHYDRLASE"/>
</dbReference>